<comment type="caution">
    <text evidence="6">Lacks conserved residue(s) required for the propagation of feature annotation.</text>
</comment>
<dbReference type="PROSITE" id="PS51892">
    <property type="entry name" value="SUBTILASE"/>
    <property type="match status" value="1"/>
</dbReference>
<dbReference type="InterPro" id="IPR015500">
    <property type="entry name" value="Peptidase_S8_subtilisin-rel"/>
</dbReference>
<evidence type="ECO:0008006" key="11">
    <source>
        <dbReference type="Google" id="ProtNLM"/>
    </source>
</evidence>
<keyword evidence="3" id="KW-0732">Signal</keyword>
<evidence type="ECO:0000256" key="2">
    <source>
        <dbReference type="ARBA" id="ARBA00022670"/>
    </source>
</evidence>
<evidence type="ECO:0000256" key="6">
    <source>
        <dbReference type="PROSITE-ProRule" id="PRU01240"/>
    </source>
</evidence>
<evidence type="ECO:0000256" key="3">
    <source>
        <dbReference type="ARBA" id="ARBA00022729"/>
    </source>
</evidence>
<dbReference type="PRINTS" id="PR00723">
    <property type="entry name" value="SUBTILISIN"/>
</dbReference>
<dbReference type="Gene3D" id="3.40.50.200">
    <property type="entry name" value="Peptidase S8/S53 domain"/>
    <property type="match status" value="1"/>
</dbReference>
<keyword evidence="2" id="KW-0645">Protease</keyword>
<evidence type="ECO:0000256" key="1">
    <source>
        <dbReference type="ARBA" id="ARBA00011073"/>
    </source>
</evidence>
<keyword evidence="4" id="KW-0378">Hydrolase</keyword>
<evidence type="ECO:0000313" key="9">
    <source>
        <dbReference type="EMBL" id="GGE24009.1"/>
    </source>
</evidence>
<dbReference type="Gene3D" id="2.60.120.380">
    <property type="match status" value="1"/>
</dbReference>
<dbReference type="InterPro" id="IPR051048">
    <property type="entry name" value="Peptidase_S8/S53_subtilisin"/>
</dbReference>
<dbReference type="RefSeq" id="WP_188457106.1">
    <property type="nucleotide sequence ID" value="NZ_BMGM01000001.1"/>
</dbReference>
<dbReference type="PANTHER" id="PTHR43399:SF4">
    <property type="entry name" value="CELL WALL-ASSOCIATED PROTEASE"/>
    <property type="match status" value="1"/>
</dbReference>
<dbReference type="InterPro" id="IPR023828">
    <property type="entry name" value="Peptidase_S8_Ser-AS"/>
</dbReference>
<dbReference type="SUPFAM" id="SSF49785">
    <property type="entry name" value="Galactose-binding domain-like"/>
    <property type="match status" value="1"/>
</dbReference>
<evidence type="ECO:0000259" key="8">
    <source>
        <dbReference type="Pfam" id="PF18962"/>
    </source>
</evidence>
<dbReference type="SUPFAM" id="SSF52743">
    <property type="entry name" value="Subtilisin-like"/>
    <property type="match status" value="1"/>
</dbReference>
<comment type="similarity">
    <text evidence="1 6">Belongs to the peptidase S8 family.</text>
</comment>
<name>A0ABQ1SE32_9FLAO</name>
<dbReference type="PROSITE" id="PS00138">
    <property type="entry name" value="SUBTILASE_SER"/>
    <property type="match status" value="1"/>
</dbReference>
<keyword evidence="10" id="KW-1185">Reference proteome</keyword>
<dbReference type="NCBIfam" id="TIGR04183">
    <property type="entry name" value="Por_Secre_tail"/>
    <property type="match status" value="1"/>
</dbReference>
<evidence type="ECO:0000313" key="10">
    <source>
        <dbReference type="Proteomes" id="UP000599179"/>
    </source>
</evidence>
<dbReference type="InterPro" id="IPR008979">
    <property type="entry name" value="Galactose-bd-like_sf"/>
</dbReference>
<evidence type="ECO:0000259" key="7">
    <source>
        <dbReference type="Pfam" id="PF00082"/>
    </source>
</evidence>
<dbReference type="Proteomes" id="UP000599179">
    <property type="component" value="Unassembled WGS sequence"/>
</dbReference>
<dbReference type="Gene3D" id="2.60.40.3080">
    <property type="match status" value="1"/>
</dbReference>
<gene>
    <name evidence="9" type="ORF">GCM10010832_00860</name>
</gene>
<dbReference type="InterPro" id="IPR036852">
    <property type="entry name" value="Peptidase_S8/S53_dom_sf"/>
</dbReference>
<dbReference type="InterPro" id="IPR026444">
    <property type="entry name" value="Secre_tail"/>
</dbReference>
<accession>A0ABQ1SE32</accession>
<reference evidence="10" key="1">
    <citation type="journal article" date="2019" name="Int. J. Syst. Evol. Microbiol.">
        <title>The Global Catalogue of Microorganisms (GCM) 10K type strain sequencing project: providing services to taxonomists for standard genome sequencing and annotation.</title>
        <authorList>
            <consortium name="The Broad Institute Genomics Platform"/>
            <consortium name="The Broad Institute Genome Sequencing Center for Infectious Disease"/>
            <person name="Wu L."/>
            <person name="Ma J."/>
        </authorList>
    </citation>
    <scope>NUCLEOTIDE SEQUENCE [LARGE SCALE GENOMIC DNA]</scope>
    <source>
        <strain evidence="10">CGMCC 1.12931</strain>
    </source>
</reference>
<comment type="caution">
    <text evidence="9">The sequence shown here is derived from an EMBL/GenBank/DDBJ whole genome shotgun (WGS) entry which is preliminary data.</text>
</comment>
<dbReference type="InterPro" id="IPR000209">
    <property type="entry name" value="Peptidase_S8/S53_dom"/>
</dbReference>
<dbReference type="PANTHER" id="PTHR43399">
    <property type="entry name" value="SUBTILISIN-RELATED"/>
    <property type="match status" value="1"/>
</dbReference>
<protein>
    <recommendedName>
        <fullName evidence="11">Por secretion system C-terminal sorting domain-containing protein</fullName>
    </recommendedName>
</protein>
<keyword evidence="5" id="KW-0720">Serine protease</keyword>
<dbReference type="EMBL" id="BMGM01000001">
    <property type="protein sequence ID" value="GGE24009.1"/>
    <property type="molecule type" value="Genomic_DNA"/>
</dbReference>
<dbReference type="CDD" id="cd04842">
    <property type="entry name" value="Peptidases_S8_Kp43_protease"/>
    <property type="match status" value="1"/>
</dbReference>
<sequence length="628" mass="67675">MKEIMKIVLFSILVLMGVQINAQLTSDRNIRAEIKSITKERIERVEEYLKSNDAPRTKTKGHVIQVIHDIVDGKPIYRSTDNAGAADNTFTSSLWPGGSLGLDLEGENLVVGVWEVGGITRTSHVEYADELGSRVIVKDGSGNQTFHSTHVTGTIAASGLNTESRGMAPKSIVWNYNTNNVTSEIADAIDEINLLISNHSYGVSIVQDNGTLPVSYMGAYNNDARTWDLIANNNPFHLAVFSAGNNGNDQYEGGLAPNFDKLTGEKNSKNNMVVANVSSVTYFGDLIISSINNSSSRGPSDDGRIKPDIGGMGTDILSTGNQADDAYGTATGTSMAGPGVAGSLILLQELFNNEYGQFLKSATLKAVALNTASDAGNAGPDATYGWGILNSEKAANAILDKEAGSSVVSEQNLSEGETITFQVTANGDEAIKAMIVWNDPAGTAINNTENSPTPALVNDLDLRVTLNQETFLPWKLQLSDVTAPAIKEDNIVDNVEQVIVDNPTAGTVYTVEISHKGSLTNNQQDVSVVVTGIDSTTLNNEDFVSEFDLNYWPNPAENYINISFGDNLLANDGIIRIYDLMGKLVHQEKVNKKQDNNLRVDVSNLNKGTYIMNITTGNSNYNSKFIKK</sequence>
<feature type="domain" description="Secretion system C-terminal sorting" evidence="8">
    <location>
        <begin position="552"/>
        <end position="626"/>
    </location>
</feature>
<proteinExistence type="inferred from homology"/>
<evidence type="ECO:0000256" key="4">
    <source>
        <dbReference type="ARBA" id="ARBA00022801"/>
    </source>
</evidence>
<evidence type="ECO:0000256" key="5">
    <source>
        <dbReference type="ARBA" id="ARBA00022825"/>
    </source>
</evidence>
<organism evidence="9 10">
    <name type="scientific">Psychroflexus planctonicus</name>
    <dbReference type="NCBI Taxonomy" id="1526575"/>
    <lineage>
        <taxon>Bacteria</taxon>
        <taxon>Pseudomonadati</taxon>
        <taxon>Bacteroidota</taxon>
        <taxon>Flavobacteriia</taxon>
        <taxon>Flavobacteriales</taxon>
        <taxon>Flavobacteriaceae</taxon>
        <taxon>Psychroflexus</taxon>
    </lineage>
</organism>
<dbReference type="InterPro" id="IPR034058">
    <property type="entry name" value="TagA/B/C/D_pept_dom"/>
</dbReference>
<feature type="domain" description="Peptidase S8/S53" evidence="7">
    <location>
        <begin position="143"/>
        <end position="387"/>
    </location>
</feature>
<dbReference type="Pfam" id="PF18962">
    <property type="entry name" value="Por_Secre_tail"/>
    <property type="match status" value="1"/>
</dbReference>
<dbReference type="Pfam" id="PF00082">
    <property type="entry name" value="Peptidase_S8"/>
    <property type="match status" value="1"/>
</dbReference>